<name>A0AAV2KGA3_KNICA</name>
<dbReference type="SUPFAM" id="SSF49265">
    <property type="entry name" value="Fibronectin type III"/>
    <property type="match status" value="2"/>
</dbReference>
<evidence type="ECO:0000256" key="4">
    <source>
        <dbReference type="ARBA" id="ARBA00022729"/>
    </source>
</evidence>
<evidence type="ECO:0000256" key="11">
    <source>
        <dbReference type="SAM" id="SignalP"/>
    </source>
</evidence>
<dbReference type="SMART" id="SM00060">
    <property type="entry name" value="FN3"/>
    <property type="match status" value="1"/>
</dbReference>
<evidence type="ECO:0000259" key="12">
    <source>
        <dbReference type="PROSITE" id="PS50853"/>
    </source>
</evidence>
<comment type="similarity">
    <text evidence="2">Belongs to the type I cytokine receptor family. Type 1 subfamily.</text>
</comment>
<dbReference type="PROSITE" id="PS01352">
    <property type="entry name" value="HEMATOPO_REC_L_F1"/>
    <property type="match status" value="1"/>
</dbReference>
<evidence type="ECO:0000256" key="5">
    <source>
        <dbReference type="ARBA" id="ARBA00022989"/>
    </source>
</evidence>
<dbReference type="InterPro" id="IPR003528">
    <property type="entry name" value="Long_hematopoietin_rcpt_CS"/>
</dbReference>
<evidence type="ECO:0000256" key="10">
    <source>
        <dbReference type="SAM" id="Phobius"/>
    </source>
</evidence>
<dbReference type="InterPro" id="IPR003961">
    <property type="entry name" value="FN3_dom"/>
</dbReference>
<keyword evidence="14" id="KW-1185">Reference proteome</keyword>
<evidence type="ECO:0000256" key="2">
    <source>
        <dbReference type="ARBA" id="ARBA00007885"/>
    </source>
</evidence>
<evidence type="ECO:0000313" key="14">
    <source>
        <dbReference type="Proteomes" id="UP001497482"/>
    </source>
</evidence>
<keyword evidence="9" id="KW-0325">Glycoprotein</keyword>
<keyword evidence="7" id="KW-1015">Disulfide bond</keyword>
<evidence type="ECO:0000256" key="1">
    <source>
        <dbReference type="ARBA" id="ARBA00004479"/>
    </source>
</evidence>
<evidence type="ECO:0000256" key="9">
    <source>
        <dbReference type="ARBA" id="ARBA00023180"/>
    </source>
</evidence>
<organism evidence="13 14">
    <name type="scientific">Knipowitschia caucasica</name>
    <name type="common">Caucasian dwarf goby</name>
    <name type="synonym">Pomatoschistus caucasicus</name>
    <dbReference type="NCBI Taxonomy" id="637954"/>
    <lineage>
        <taxon>Eukaryota</taxon>
        <taxon>Metazoa</taxon>
        <taxon>Chordata</taxon>
        <taxon>Craniata</taxon>
        <taxon>Vertebrata</taxon>
        <taxon>Euteleostomi</taxon>
        <taxon>Actinopterygii</taxon>
        <taxon>Neopterygii</taxon>
        <taxon>Teleostei</taxon>
        <taxon>Neoteleostei</taxon>
        <taxon>Acanthomorphata</taxon>
        <taxon>Gobiaria</taxon>
        <taxon>Gobiiformes</taxon>
        <taxon>Gobioidei</taxon>
        <taxon>Gobiidae</taxon>
        <taxon>Gobiinae</taxon>
        <taxon>Knipowitschia</taxon>
    </lineage>
</organism>
<feature type="signal peptide" evidence="11">
    <location>
        <begin position="1"/>
        <end position="27"/>
    </location>
</feature>
<sequence length="357" mass="40562">MTHDCWTRLLALHVLLCALQGTRLVRGARHYENKVSMLLHEEPENPKCFAEGRKDLTCFWEEREEARSVEQYSFKYTYQNERSRVCPLKTLHLTSARKMYVCQLNKTQMFVQMDIQVNRDGRPFHNRSLLIELTFLLDPPTNVTVRNAAQSGQLNVSWIPPPLKYMDDSMMYEVFYSPMNSHTGQVEVAHASSELVLRGLQPATKYKIQVRVKLDGISYSGYWSAWSDPVFIETRPAVLDPLIVSLSVIISFILLVLCLTVLVSHRRYLRKKMWPTIPSPENKFQGLFTIYGVRRGSGVGDRSPIDPDCGGLCSDRCWLGGREEEGEEGAAPGIIAFLSSAGTSEDWTLAEVYGGQD</sequence>
<dbReference type="InterPro" id="IPR013783">
    <property type="entry name" value="Ig-like_fold"/>
</dbReference>
<dbReference type="GO" id="GO:0009897">
    <property type="term" value="C:external side of plasma membrane"/>
    <property type="evidence" value="ECO:0007669"/>
    <property type="project" value="TreeGrafter"/>
</dbReference>
<dbReference type="Gene3D" id="2.60.40.10">
    <property type="entry name" value="Immunoglobulins"/>
    <property type="match status" value="2"/>
</dbReference>
<dbReference type="InterPro" id="IPR015152">
    <property type="entry name" value="Growth/epo_recpt_lig-bind"/>
</dbReference>
<feature type="transmembrane region" description="Helical" evidence="10">
    <location>
        <begin position="242"/>
        <end position="263"/>
    </location>
</feature>
<dbReference type="PANTHER" id="PTHR23037:SF28">
    <property type="entry name" value="ERYTHROPOIETIN RECEPTOR"/>
    <property type="match status" value="1"/>
</dbReference>
<proteinExistence type="inferred from homology"/>
<protein>
    <recommendedName>
        <fullName evidence="12">Fibronectin type-III domain-containing protein</fullName>
    </recommendedName>
</protein>
<keyword evidence="5 10" id="KW-1133">Transmembrane helix</keyword>
<reference evidence="13 14" key="1">
    <citation type="submission" date="2024-04" db="EMBL/GenBank/DDBJ databases">
        <authorList>
            <person name="Waldvogel A.-M."/>
            <person name="Schoenle A."/>
        </authorList>
    </citation>
    <scope>NUCLEOTIDE SEQUENCE [LARGE SCALE GENOMIC DNA]</scope>
</reference>
<feature type="chain" id="PRO_5043909564" description="Fibronectin type-III domain-containing protein" evidence="11">
    <location>
        <begin position="28"/>
        <end position="357"/>
    </location>
</feature>
<dbReference type="Proteomes" id="UP001497482">
    <property type="component" value="Chromosome 18"/>
</dbReference>
<feature type="domain" description="Fibronectin type-III" evidence="12">
    <location>
        <begin position="139"/>
        <end position="237"/>
    </location>
</feature>
<evidence type="ECO:0000256" key="7">
    <source>
        <dbReference type="ARBA" id="ARBA00023157"/>
    </source>
</evidence>
<dbReference type="AlphaFoldDB" id="A0AAV2KGA3"/>
<evidence type="ECO:0000256" key="6">
    <source>
        <dbReference type="ARBA" id="ARBA00023136"/>
    </source>
</evidence>
<dbReference type="PROSITE" id="PS50853">
    <property type="entry name" value="FN3"/>
    <property type="match status" value="1"/>
</dbReference>
<accession>A0AAV2KGA3</accession>
<dbReference type="GO" id="GO:0004896">
    <property type="term" value="F:cytokine receptor activity"/>
    <property type="evidence" value="ECO:0007669"/>
    <property type="project" value="InterPro"/>
</dbReference>
<evidence type="ECO:0000313" key="13">
    <source>
        <dbReference type="EMBL" id="CAL1588629.1"/>
    </source>
</evidence>
<dbReference type="Pfam" id="PF09067">
    <property type="entry name" value="EpoR_lig-bind"/>
    <property type="match status" value="1"/>
</dbReference>
<dbReference type="EMBL" id="OZ035840">
    <property type="protein sequence ID" value="CAL1588629.1"/>
    <property type="molecule type" value="Genomic_DNA"/>
</dbReference>
<keyword evidence="4 11" id="KW-0732">Signal</keyword>
<evidence type="ECO:0000256" key="3">
    <source>
        <dbReference type="ARBA" id="ARBA00022692"/>
    </source>
</evidence>
<comment type="subcellular location">
    <subcellularLocation>
        <location evidence="1">Membrane</location>
        <topology evidence="1">Single-pass type I membrane protein</topology>
    </subcellularLocation>
</comment>
<keyword evidence="8" id="KW-0675">Receptor</keyword>
<keyword evidence="3 10" id="KW-0812">Transmembrane</keyword>
<dbReference type="CDD" id="cd00063">
    <property type="entry name" value="FN3"/>
    <property type="match status" value="1"/>
</dbReference>
<dbReference type="InterPro" id="IPR036116">
    <property type="entry name" value="FN3_sf"/>
</dbReference>
<keyword evidence="6 10" id="KW-0472">Membrane</keyword>
<gene>
    <name evidence="13" type="ORF">KC01_LOCUS18392</name>
</gene>
<evidence type="ECO:0000256" key="8">
    <source>
        <dbReference type="ARBA" id="ARBA00023170"/>
    </source>
</evidence>
<dbReference type="PANTHER" id="PTHR23037">
    <property type="entry name" value="CYTOKINE RECEPTOR"/>
    <property type="match status" value="1"/>
</dbReference>
<dbReference type="Pfam" id="PF00041">
    <property type="entry name" value="fn3"/>
    <property type="match status" value="1"/>
</dbReference>